<feature type="transmembrane region" description="Helical" evidence="6">
    <location>
        <begin position="175"/>
        <end position="198"/>
    </location>
</feature>
<proteinExistence type="inferred from homology"/>
<dbReference type="EMBL" id="JACCCV010000002">
    <property type="protein sequence ID" value="NYF53209.1"/>
    <property type="molecule type" value="Genomic_DNA"/>
</dbReference>
<feature type="transmembrane region" description="Helical" evidence="6">
    <location>
        <begin position="385"/>
        <end position="411"/>
    </location>
</feature>
<keyword evidence="6" id="KW-0406">Ion transport</keyword>
<keyword evidence="6" id="KW-0813">Transport</keyword>
<gene>
    <name evidence="6" type="primary">nhaA</name>
    <name evidence="7" type="ORF">HDF12_003608</name>
</gene>
<comment type="function">
    <text evidence="6">Na(+)/H(+) antiporter that extrudes sodium in exchange for external protons.</text>
</comment>
<comment type="caution">
    <text evidence="7">The sequence shown here is derived from an EMBL/GenBank/DDBJ whole genome shotgun (WGS) entry which is preliminary data.</text>
</comment>
<dbReference type="Pfam" id="PF06965">
    <property type="entry name" value="Na_H_antiport_1"/>
    <property type="match status" value="1"/>
</dbReference>
<dbReference type="AlphaFoldDB" id="A0A7Y9NPK5"/>
<feature type="transmembrane region" description="Helical" evidence="6">
    <location>
        <begin position="350"/>
        <end position="373"/>
    </location>
</feature>
<dbReference type="Proteomes" id="UP000534186">
    <property type="component" value="Unassembled WGS sequence"/>
</dbReference>
<keyword evidence="6" id="KW-0739">Sodium transport</keyword>
<keyword evidence="5 6" id="KW-0472">Membrane</keyword>
<evidence type="ECO:0000313" key="8">
    <source>
        <dbReference type="Proteomes" id="UP000534186"/>
    </source>
</evidence>
<evidence type="ECO:0000256" key="4">
    <source>
        <dbReference type="ARBA" id="ARBA00022989"/>
    </source>
</evidence>
<feature type="transmembrane region" description="Helical" evidence="6">
    <location>
        <begin position="149"/>
        <end position="168"/>
    </location>
</feature>
<evidence type="ECO:0000256" key="6">
    <source>
        <dbReference type="HAMAP-Rule" id="MF_01844"/>
    </source>
</evidence>
<dbReference type="Gene3D" id="1.20.1530.10">
    <property type="entry name" value="Na+/H+ antiporter like domain"/>
    <property type="match status" value="1"/>
</dbReference>
<evidence type="ECO:0000256" key="5">
    <source>
        <dbReference type="ARBA" id="ARBA00023136"/>
    </source>
</evidence>
<keyword evidence="6" id="KW-0915">Sodium</keyword>
<comment type="similarity">
    <text evidence="6">Belongs to the NhaA Na(+)/H(+) (TC 2.A.33) antiporter family.</text>
</comment>
<dbReference type="GO" id="GO:0005886">
    <property type="term" value="C:plasma membrane"/>
    <property type="evidence" value="ECO:0007669"/>
    <property type="project" value="UniProtKB-SubCell"/>
</dbReference>
<dbReference type="InterPro" id="IPR023171">
    <property type="entry name" value="Na/H_antiporter_dom_sf"/>
</dbReference>
<dbReference type="PANTHER" id="PTHR30341:SF0">
    <property type="entry name" value="NA(+)_H(+) ANTIPORTER NHAA"/>
    <property type="match status" value="1"/>
</dbReference>
<protein>
    <recommendedName>
        <fullName evidence="6">Na(+)/H(+) antiporter NhaA</fullName>
    </recommendedName>
    <alternativeName>
        <fullName evidence="6">Sodium/proton antiporter NhaA</fullName>
    </alternativeName>
</protein>
<keyword evidence="6" id="KW-0050">Antiport</keyword>
<organism evidence="7 8">
    <name type="scientific">Tunturiibacter lichenicola</name>
    <dbReference type="NCBI Taxonomy" id="2051959"/>
    <lineage>
        <taxon>Bacteria</taxon>
        <taxon>Pseudomonadati</taxon>
        <taxon>Acidobacteriota</taxon>
        <taxon>Terriglobia</taxon>
        <taxon>Terriglobales</taxon>
        <taxon>Acidobacteriaceae</taxon>
        <taxon>Tunturiibacter</taxon>
    </lineage>
</organism>
<feature type="transmembrane region" description="Helical" evidence="6">
    <location>
        <begin position="35"/>
        <end position="54"/>
    </location>
</feature>
<dbReference type="NCBIfam" id="TIGR00773">
    <property type="entry name" value="NhaA"/>
    <property type="match status" value="1"/>
</dbReference>
<feature type="transmembrane region" description="Helical" evidence="6">
    <location>
        <begin position="423"/>
        <end position="441"/>
    </location>
</feature>
<evidence type="ECO:0000256" key="1">
    <source>
        <dbReference type="ARBA" id="ARBA00004429"/>
    </source>
</evidence>
<dbReference type="GO" id="GO:0006885">
    <property type="term" value="P:regulation of pH"/>
    <property type="evidence" value="ECO:0007669"/>
    <property type="project" value="UniProtKB-UniRule"/>
</dbReference>
<keyword evidence="4 6" id="KW-1133">Transmembrane helix</keyword>
<dbReference type="InterPro" id="IPR004670">
    <property type="entry name" value="NhaA"/>
</dbReference>
<keyword evidence="2 6" id="KW-1003">Cell membrane</keyword>
<evidence type="ECO:0000256" key="3">
    <source>
        <dbReference type="ARBA" id="ARBA00022692"/>
    </source>
</evidence>
<reference evidence="7 8" key="1">
    <citation type="submission" date="2020-07" db="EMBL/GenBank/DDBJ databases">
        <title>Genomic Encyclopedia of Type Strains, Phase IV (KMG-V): Genome sequencing to study the core and pangenomes of soil and plant-associated prokaryotes.</title>
        <authorList>
            <person name="Whitman W."/>
        </authorList>
    </citation>
    <scope>NUCLEOTIDE SEQUENCE [LARGE SCALE GENOMIC DNA]</scope>
    <source>
        <strain evidence="7 8">M8UP30</strain>
    </source>
</reference>
<comment type="subcellular location">
    <subcellularLocation>
        <location evidence="1">Cell inner membrane</location>
        <topology evidence="1">Multi-pass membrane protein</topology>
    </subcellularLocation>
    <subcellularLocation>
        <location evidence="6">Cell membrane</location>
        <topology evidence="6">Multi-pass membrane protein</topology>
    </subcellularLocation>
</comment>
<evidence type="ECO:0000256" key="2">
    <source>
        <dbReference type="ARBA" id="ARBA00022475"/>
    </source>
</evidence>
<feature type="transmembrane region" description="Helical" evidence="6">
    <location>
        <begin position="85"/>
        <end position="103"/>
    </location>
</feature>
<feature type="transmembrane region" description="Helical" evidence="6">
    <location>
        <begin position="115"/>
        <end position="137"/>
    </location>
</feature>
<feature type="transmembrane region" description="Helical" evidence="6">
    <location>
        <begin position="320"/>
        <end position="344"/>
    </location>
</feature>
<evidence type="ECO:0000313" key="7">
    <source>
        <dbReference type="EMBL" id="NYF53209.1"/>
    </source>
</evidence>
<feature type="transmembrane region" description="Helical" evidence="6">
    <location>
        <begin position="204"/>
        <end position="221"/>
    </location>
</feature>
<comment type="catalytic activity">
    <reaction evidence="6">
        <text>Na(+)(in) + 2 H(+)(out) = Na(+)(out) + 2 H(+)(in)</text>
        <dbReference type="Rhea" id="RHEA:29251"/>
        <dbReference type="ChEBI" id="CHEBI:15378"/>
        <dbReference type="ChEBI" id="CHEBI:29101"/>
    </reaction>
</comment>
<name>A0A7Y9NPK5_9BACT</name>
<accession>A0A7Y9NPK5</accession>
<keyword evidence="3 6" id="KW-0812">Transmembrane</keyword>
<dbReference type="GO" id="GO:0015385">
    <property type="term" value="F:sodium:proton antiporter activity"/>
    <property type="evidence" value="ECO:0007669"/>
    <property type="project" value="UniProtKB-UniRule"/>
</dbReference>
<dbReference type="HAMAP" id="MF_01844">
    <property type="entry name" value="NhaA"/>
    <property type="match status" value="1"/>
</dbReference>
<sequence>MEELQPTLPGRSALSTSARTPIDVLKSPFTRFAKMEASGGILLLAATVLALVWANSPWEHSYHMIWEKEVTAGFGHTVLTWSRHLWVNDGLMSVFFFLVGLEIKRELLIGELASFQQATFPFIAALGGCLLPAALYFAVNHGTPVANAWGIPMATDIAFALGVLTLLGDRVPVSLKLFVAALAIADDIIVVLVIAVFYTANLNFLYLVFGAVGLCISYGANKAGVRNPWVYAIIGVVVWFVVMQSGVHATIAGVMLAFTIPCSSSSGKPRFVAKMQRLVERFDAAEPDSIEAHAALHAMEEQCAHMESPLHRIEHALQPWVSFVIMPLFAFSNAGVHVLGKLLIAARNPVTLGVALGLLVGKPFGITAFAWAAEKMRLASRPAGVNWTQIFAASWVCGIGFTMSLFIAALVFPEGEPLDLAKIGTLAASIVDGIFGSFLLLRSQKAEDPIVAEDPLVR</sequence>
<dbReference type="PANTHER" id="PTHR30341">
    <property type="entry name" value="SODIUM ION/PROTON ANTIPORTER NHAA-RELATED"/>
    <property type="match status" value="1"/>
</dbReference>